<keyword evidence="3" id="KW-1185">Reference proteome</keyword>
<accession>D9WH56</accession>
<reference evidence="2 3" key="1">
    <citation type="submission" date="2009-02" db="EMBL/GenBank/DDBJ databases">
        <title>Annotation of Streptomyces hygroscopicus strain ATCC 53653.</title>
        <authorList>
            <consortium name="The Broad Institute Genome Sequencing Platform"/>
            <consortium name="Broad Institute Microbial Sequencing Center"/>
            <person name="Fischbach M."/>
            <person name="Godfrey P."/>
            <person name="Ward D."/>
            <person name="Young S."/>
            <person name="Zeng Q."/>
            <person name="Koehrsen M."/>
            <person name="Alvarado L."/>
            <person name="Berlin A.M."/>
            <person name="Bochicchio J."/>
            <person name="Borenstein D."/>
            <person name="Chapman S.B."/>
            <person name="Chen Z."/>
            <person name="Engels R."/>
            <person name="Freedman E."/>
            <person name="Gellesch M."/>
            <person name="Goldberg J."/>
            <person name="Griggs A."/>
            <person name="Gujja S."/>
            <person name="Heilman E.R."/>
            <person name="Heiman D.I."/>
            <person name="Hepburn T.A."/>
            <person name="Howarth C."/>
            <person name="Jen D."/>
            <person name="Larson L."/>
            <person name="Lewis B."/>
            <person name="Mehta T."/>
            <person name="Park D."/>
            <person name="Pearson M."/>
            <person name="Richards J."/>
            <person name="Roberts A."/>
            <person name="Saif S."/>
            <person name="Shea T.D."/>
            <person name="Shenoy N."/>
            <person name="Sisk P."/>
            <person name="Stolte C."/>
            <person name="Sykes S.N."/>
            <person name="Thomson T."/>
            <person name="Walk T."/>
            <person name="White J."/>
            <person name="Yandava C."/>
            <person name="Straight P."/>
            <person name="Clardy J."/>
            <person name="Hung D."/>
            <person name="Kolter R."/>
            <person name="Mekalanos J."/>
            <person name="Walker S."/>
            <person name="Walsh C.T."/>
            <person name="Wieland-Brown L.C."/>
            <person name="Haas B."/>
            <person name="Nusbaum C."/>
            <person name="Birren B."/>
        </authorList>
    </citation>
    <scope>NUCLEOTIDE SEQUENCE [LARGE SCALE GENOMIC DNA]</scope>
    <source>
        <strain evidence="2 3">ATCC 53653</strain>
    </source>
</reference>
<dbReference type="STRING" id="457427.SSOG_07250"/>
<evidence type="ECO:0000256" key="1">
    <source>
        <dbReference type="SAM" id="MobiDB-lite"/>
    </source>
</evidence>
<evidence type="ECO:0000313" key="2">
    <source>
        <dbReference type="EMBL" id="EFL27536.1"/>
    </source>
</evidence>
<protein>
    <submittedName>
        <fullName evidence="2">Uncharacterized protein</fullName>
    </submittedName>
</protein>
<dbReference type="AlphaFoldDB" id="D9WH56"/>
<feature type="compositionally biased region" description="Low complexity" evidence="1">
    <location>
        <begin position="10"/>
        <end position="19"/>
    </location>
</feature>
<name>D9WH56_9ACTN</name>
<feature type="region of interest" description="Disordered" evidence="1">
    <location>
        <begin position="1"/>
        <end position="24"/>
    </location>
</feature>
<dbReference type="HOGENOM" id="CLU_158682_0_0_11"/>
<gene>
    <name evidence="2" type="ORF">SSOG_07250</name>
</gene>
<organism evidence="2 3">
    <name type="scientific">Streptomyces himastatinicus ATCC 53653</name>
    <dbReference type="NCBI Taxonomy" id="457427"/>
    <lineage>
        <taxon>Bacteria</taxon>
        <taxon>Bacillati</taxon>
        <taxon>Actinomycetota</taxon>
        <taxon>Actinomycetes</taxon>
        <taxon>Kitasatosporales</taxon>
        <taxon>Streptomycetaceae</taxon>
        <taxon>Streptomyces</taxon>
        <taxon>Streptomyces violaceusniger group</taxon>
    </lineage>
</organism>
<dbReference type="Proteomes" id="UP000003963">
    <property type="component" value="Unassembled WGS sequence"/>
</dbReference>
<dbReference type="EMBL" id="GG657754">
    <property type="protein sequence ID" value="EFL27536.1"/>
    <property type="molecule type" value="Genomic_DNA"/>
</dbReference>
<evidence type="ECO:0000313" key="3">
    <source>
        <dbReference type="Proteomes" id="UP000003963"/>
    </source>
</evidence>
<sequence length="121" mass="13023">MHDLHWAGVTEEPTTTYSESSREGEGYVDVLVSDSSGMGLGFAVDVRGTDASILYQLADRIPEAYVQLCSVGLPVVPGSHRPARPRLTHNEVIWEDPHESGTWQCRVGAYPGPITGSSPSA</sequence>
<proteinExistence type="predicted"/>